<dbReference type="SUPFAM" id="SSF52218">
    <property type="entry name" value="Flavoproteins"/>
    <property type="match status" value="1"/>
</dbReference>
<organism evidence="2 3">
    <name type="scientific">Bordetella bronchiseptica 253</name>
    <dbReference type="NCBI Taxonomy" id="568707"/>
    <lineage>
        <taxon>Bacteria</taxon>
        <taxon>Pseudomonadati</taxon>
        <taxon>Pseudomonadota</taxon>
        <taxon>Betaproteobacteria</taxon>
        <taxon>Burkholderiales</taxon>
        <taxon>Alcaligenaceae</taxon>
        <taxon>Bordetella</taxon>
    </lineage>
</organism>
<sequence length="192" mass="21301">MARLHIIICSTRPGRVGPAVADWFHAQALAHGGFEVALVDLAQVGLPLYDEPRHPMLQQYEHAHTRAWSRSVASADAFVFVTPEYNYGPPPALVNALNYVYKEWNYKPAAFVSYGGVSGGMRAVQAEKQILTTLRMVPIFEYVAIPMVAERLDAAGRFQPQPIHDSMAQGLLTELRRFSDALQVLREPASTP</sequence>
<dbReference type="InterPro" id="IPR050712">
    <property type="entry name" value="NAD(P)H-dep_reductase"/>
</dbReference>
<dbReference type="Proteomes" id="UP000007564">
    <property type="component" value="Chromosome"/>
</dbReference>
<reference evidence="2 3" key="1">
    <citation type="journal article" date="2012" name="BMC Genomics">
        <title>Comparative genomics of the classical Bordetella subspecies: the evolution and exchange of virulence-associated diversity amongst closely related pathogens.</title>
        <authorList>
            <person name="Park J."/>
            <person name="Zhang Y."/>
            <person name="Buboltz A.M."/>
            <person name="Zhang X."/>
            <person name="Schuster S.C."/>
            <person name="Ahuja U."/>
            <person name="Liu M."/>
            <person name="Miller J.F."/>
            <person name="Sebaihia M."/>
            <person name="Bentley S.D."/>
            <person name="Parkhill J."/>
            <person name="Harvill E.T."/>
        </authorList>
    </citation>
    <scope>NUCLEOTIDE SEQUENCE [LARGE SCALE GENOMIC DNA]</scope>
    <source>
        <strain evidence="2 3">253</strain>
    </source>
</reference>
<dbReference type="InterPro" id="IPR005025">
    <property type="entry name" value="FMN_Rdtase-like_dom"/>
</dbReference>
<dbReference type="GO" id="GO:0016491">
    <property type="term" value="F:oxidoreductase activity"/>
    <property type="evidence" value="ECO:0007669"/>
    <property type="project" value="InterPro"/>
</dbReference>
<dbReference type="InterPro" id="IPR029039">
    <property type="entry name" value="Flavoprotein-like_sf"/>
</dbReference>
<dbReference type="Pfam" id="PF03358">
    <property type="entry name" value="FMN_red"/>
    <property type="match status" value="1"/>
</dbReference>
<name>A0A0C6P1P2_BORBO</name>
<evidence type="ECO:0000313" key="3">
    <source>
        <dbReference type="Proteomes" id="UP000007564"/>
    </source>
</evidence>
<dbReference type="RefSeq" id="WP_015063830.1">
    <property type="nucleotide sequence ID" value="NC_019382.1"/>
</dbReference>
<dbReference type="OrthoDB" id="9812295at2"/>
<dbReference type="HOGENOM" id="CLU_055322_2_2_4"/>
<feature type="domain" description="NADPH-dependent FMN reductase-like" evidence="1">
    <location>
        <begin position="3"/>
        <end position="147"/>
    </location>
</feature>
<dbReference type="KEGG" id="bbh:BN112_0629"/>
<gene>
    <name evidence="2" type="ORF">BN112_0629</name>
</gene>
<dbReference type="Gene3D" id="3.40.50.360">
    <property type="match status" value="1"/>
</dbReference>
<proteinExistence type="predicted"/>
<evidence type="ECO:0000313" key="2">
    <source>
        <dbReference type="EMBL" id="CCJ52547.1"/>
    </source>
</evidence>
<accession>A0A0C6P1P2</accession>
<dbReference type="EMBL" id="HE965806">
    <property type="protein sequence ID" value="CCJ52547.1"/>
    <property type="molecule type" value="Genomic_DNA"/>
</dbReference>
<dbReference type="PANTHER" id="PTHR30543:SF21">
    <property type="entry name" value="NAD(P)H-DEPENDENT FMN REDUCTASE LOT6"/>
    <property type="match status" value="1"/>
</dbReference>
<dbReference type="AlphaFoldDB" id="A0A0C6P1P2"/>
<evidence type="ECO:0000259" key="1">
    <source>
        <dbReference type="Pfam" id="PF03358"/>
    </source>
</evidence>
<dbReference type="PANTHER" id="PTHR30543">
    <property type="entry name" value="CHROMATE REDUCTASE"/>
    <property type="match status" value="1"/>
</dbReference>
<protein>
    <submittedName>
        <fullName evidence="2">Putative reductase</fullName>
    </submittedName>
</protein>
<dbReference type="GO" id="GO:0005829">
    <property type="term" value="C:cytosol"/>
    <property type="evidence" value="ECO:0007669"/>
    <property type="project" value="TreeGrafter"/>
</dbReference>
<dbReference type="GO" id="GO:0010181">
    <property type="term" value="F:FMN binding"/>
    <property type="evidence" value="ECO:0007669"/>
    <property type="project" value="TreeGrafter"/>
</dbReference>